<dbReference type="AlphaFoldDB" id="A0AAN4Z5G1"/>
<dbReference type="EMBL" id="BTRK01000002">
    <property type="protein sequence ID" value="GMR34718.1"/>
    <property type="molecule type" value="Genomic_DNA"/>
</dbReference>
<proteinExistence type="predicted"/>
<dbReference type="Proteomes" id="UP001328107">
    <property type="component" value="Unassembled WGS sequence"/>
</dbReference>
<evidence type="ECO:0000313" key="2">
    <source>
        <dbReference type="Proteomes" id="UP001328107"/>
    </source>
</evidence>
<protein>
    <submittedName>
        <fullName evidence="1">Uncharacterized protein</fullName>
    </submittedName>
</protein>
<evidence type="ECO:0000313" key="1">
    <source>
        <dbReference type="EMBL" id="GMR34718.1"/>
    </source>
</evidence>
<gene>
    <name evidence="1" type="ORF">PMAYCL1PPCAC_04913</name>
</gene>
<sequence>SRRIFSGLDGYRHPMSEALVYDSKEAVPVPRRLDNLWLHIRASRHTTMVSFALYLSRELSEDTVHHLCDRFENVLAKYGIEVQNRSNEGPSPKTRRENNN</sequence>
<feature type="non-terminal residue" evidence="1">
    <location>
        <position position="1"/>
    </location>
</feature>
<keyword evidence="2" id="KW-1185">Reference proteome</keyword>
<name>A0AAN4Z5G1_9BILA</name>
<organism evidence="1 2">
    <name type="scientific">Pristionchus mayeri</name>
    <dbReference type="NCBI Taxonomy" id="1317129"/>
    <lineage>
        <taxon>Eukaryota</taxon>
        <taxon>Metazoa</taxon>
        <taxon>Ecdysozoa</taxon>
        <taxon>Nematoda</taxon>
        <taxon>Chromadorea</taxon>
        <taxon>Rhabditida</taxon>
        <taxon>Rhabditina</taxon>
        <taxon>Diplogasteromorpha</taxon>
        <taxon>Diplogasteroidea</taxon>
        <taxon>Neodiplogasteridae</taxon>
        <taxon>Pristionchus</taxon>
    </lineage>
</organism>
<comment type="caution">
    <text evidence="1">The sequence shown here is derived from an EMBL/GenBank/DDBJ whole genome shotgun (WGS) entry which is preliminary data.</text>
</comment>
<reference evidence="2" key="1">
    <citation type="submission" date="2022-10" db="EMBL/GenBank/DDBJ databases">
        <title>Genome assembly of Pristionchus species.</title>
        <authorList>
            <person name="Yoshida K."/>
            <person name="Sommer R.J."/>
        </authorList>
    </citation>
    <scope>NUCLEOTIDE SEQUENCE [LARGE SCALE GENOMIC DNA]</scope>
    <source>
        <strain evidence="2">RS5460</strain>
    </source>
</reference>
<accession>A0AAN4Z5G1</accession>